<protein>
    <submittedName>
        <fullName evidence="1">Uncharacterized protein</fullName>
    </submittedName>
</protein>
<organism evidence="1 2">
    <name type="scientific">Lipomyces kononenkoae</name>
    <name type="common">Yeast</name>
    <dbReference type="NCBI Taxonomy" id="34357"/>
    <lineage>
        <taxon>Eukaryota</taxon>
        <taxon>Fungi</taxon>
        <taxon>Dikarya</taxon>
        <taxon>Ascomycota</taxon>
        <taxon>Saccharomycotina</taxon>
        <taxon>Lipomycetes</taxon>
        <taxon>Lipomycetales</taxon>
        <taxon>Lipomycetaceae</taxon>
        <taxon>Lipomyces</taxon>
    </lineage>
</organism>
<keyword evidence="2" id="KW-1185">Reference proteome</keyword>
<name>A0ACC3SYH3_LIPKO</name>
<dbReference type="EMBL" id="MU971383">
    <property type="protein sequence ID" value="KAK9236643.1"/>
    <property type="molecule type" value="Genomic_DNA"/>
</dbReference>
<accession>A0ACC3SYH3</accession>
<evidence type="ECO:0000313" key="1">
    <source>
        <dbReference type="EMBL" id="KAK9236643.1"/>
    </source>
</evidence>
<evidence type="ECO:0000313" key="2">
    <source>
        <dbReference type="Proteomes" id="UP001433508"/>
    </source>
</evidence>
<reference evidence="2" key="1">
    <citation type="journal article" date="2024" name="Front. Bioeng. Biotechnol.">
        <title>Genome-scale model development and genomic sequencing of the oleaginous clade Lipomyces.</title>
        <authorList>
            <person name="Czajka J.J."/>
            <person name="Han Y."/>
            <person name="Kim J."/>
            <person name="Mondo S.J."/>
            <person name="Hofstad B.A."/>
            <person name="Robles A."/>
            <person name="Haridas S."/>
            <person name="Riley R."/>
            <person name="LaButti K."/>
            <person name="Pangilinan J."/>
            <person name="Andreopoulos W."/>
            <person name="Lipzen A."/>
            <person name="Yan J."/>
            <person name="Wang M."/>
            <person name="Ng V."/>
            <person name="Grigoriev I.V."/>
            <person name="Spatafora J.W."/>
            <person name="Magnuson J.K."/>
            <person name="Baker S.E."/>
            <person name="Pomraning K.R."/>
        </authorList>
    </citation>
    <scope>NUCLEOTIDE SEQUENCE [LARGE SCALE GENOMIC DNA]</scope>
    <source>
        <strain evidence="2">CBS 7786</strain>
    </source>
</reference>
<sequence length="302" mass="32002">MAQSALSAALSALSAGELADQPLIASTTRPTASSPEIAAVSRGRENSSYTRNSGSAMATMYASLRRQSDSISPKMVPVSSSVASSSGGATRAPLAGTFRGPIPSSSFPSSSNASVPVSPNMFPFSPPMSGVRVLRDRRRRGSSVVTTTILSPYDGELMFSSSFDEHELKMNEDDNDNDNYDMDDMDVDEMDLDYKSDTDEEDWQSAGVESLRRGNAFHLMGKDTGSSSSSDSGFSASSRESVSSAGTADTKLSAYSHSVPAVAITKPTGGNQSSKTFGMHMDVNRQEREADAIQALVQLRSL</sequence>
<gene>
    <name evidence="1" type="ORF">V1525DRAFT_200523</name>
</gene>
<dbReference type="Proteomes" id="UP001433508">
    <property type="component" value="Unassembled WGS sequence"/>
</dbReference>
<proteinExistence type="predicted"/>
<comment type="caution">
    <text evidence="1">The sequence shown here is derived from an EMBL/GenBank/DDBJ whole genome shotgun (WGS) entry which is preliminary data.</text>
</comment>